<organism evidence="1 2">
    <name type="scientific">Coemansia helicoidea</name>
    <dbReference type="NCBI Taxonomy" id="1286919"/>
    <lineage>
        <taxon>Eukaryota</taxon>
        <taxon>Fungi</taxon>
        <taxon>Fungi incertae sedis</taxon>
        <taxon>Zoopagomycota</taxon>
        <taxon>Kickxellomycotina</taxon>
        <taxon>Kickxellomycetes</taxon>
        <taxon>Kickxellales</taxon>
        <taxon>Kickxellaceae</taxon>
        <taxon>Coemansia</taxon>
    </lineage>
</organism>
<feature type="non-terminal residue" evidence="1">
    <location>
        <position position="1"/>
    </location>
</feature>
<keyword evidence="2" id="KW-1185">Reference proteome</keyword>
<evidence type="ECO:0000313" key="2">
    <source>
        <dbReference type="Proteomes" id="UP001140087"/>
    </source>
</evidence>
<gene>
    <name evidence="1" type="primary">HSP60_2</name>
    <name evidence="1" type="ORF">H4R21_005855</name>
</gene>
<accession>A0ACC1KS11</accession>
<dbReference type="Proteomes" id="UP001140087">
    <property type="component" value="Unassembled WGS sequence"/>
</dbReference>
<reference evidence="1" key="1">
    <citation type="submission" date="2022-07" db="EMBL/GenBank/DDBJ databases">
        <title>Phylogenomic reconstructions and comparative analyses of Kickxellomycotina fungi.</title>
        <authorList>
            <person name="Reynolds N.K."/>
            <person name="Stajich J.E."/>
            <person name="Barry K."/>
            <person name="Grigoriev I.V."/>
            <person name="Crous P."/>
            <person name="Smith M.E."/>
        </authorList>
    </citation>
    <scope>NUCLEOTIDE SEQUENCE</scope>
    <source>
        <strain evidence="1">BCRC 34780</strain>
    </source>
</reference>
<dbReference type="EMBL" id="JANBUN010002843">
    <property type="protein sequence ID" value="KAJ2793539.1"/>
    <property type="molecule type" value="Genomic_DNA"/>
</dbReference>
<protein>
    <submittedName>
        <fullName evidence="1">Chaperonin</fullName>
    </submittedName>
</protein>
<sequence length="165" mass="16989">VEVGEKKDRFVDSLNATRAAVEEGILPGGGTALLKASLELEQLQAENFDQNLGISIIKEAIRRPARTIADNAGLEGAVVVGKTLEIGAADFNYGFDAAKCEYTDMIQSGIVDPLKVVRTALLDASGVSSLLTTSECMIVDAPEKAAPAAPGGMGMGGMGGMGGMM</sequence>
<proteinExistence type="predicted"/>
<evidence type="ECO:0000313" key="1">
    <source>
        <dbReference type="EMBL" id="KAJ2793539.1"/>
    </source>
</evidence>
<comment type="caution">
    <text evidence="1">The sequence shown here is derived from an EMBL/GenBank/DDBJ whole genome shotgun (WGS) entry which is preliminary data.</text>
</comment>
<name>A0ACC1KS11_9FUNG</name>